<name>A0A0H5BR24_9EUKA</name>
<dbReference type="InterPro" id="IPR020783">
    <property type="entry name" value="Ribosomal_uL11_C"/>
</dbReference>
<dbReference type="InterPro" id="IPR000911">
    <property type="entry name" value="Ribosomal_uL11"/>
</dbReference>
<keyword evidence="2 4" id="KW-0689">Ribosomal protein</keyword>
<evidence type="ECO:0000256" key="3">
    <source>
        <dbReference type="ARBA" id="ARBA00023274"/>
    </source>
</evidence>
<gene>
    <name evidence="7" type="primary">rpl2</name>
</gene>
<dbReference type="GO" id="GO:0022625">
    <property type="term" value="C:cytosolic large ribosomal subunit"/>
    <property type="evidence" value="ECO:0007669"/>
    <property type="project" value="TreeGrafter"/>
</dbReference>
<feature type="domain" description="Large ribosomal subunit protein uL11 C-terminal" evidence="5">
    <location>
        <begin position="73"/>
        <end position="132"/>
    </location>
</feature>
<feature type="domain" description="Large ribosomal subunit protein uL11 N-terminal" evidence="6">
    <location>
        <begin position="10"/>
        <end position="64"/>
    </location>
</feature>
<evidence type="ECO:0000256" key="4">
    <source>
        <dbReference type="RuleBase" id="RU003978"/>
    </source>
</evidence>
<evidence type="ECO:0000259" key="5">
    <source>
        <dbReference type="Pfam" id="PF00298"/>
    </source>
</evidence>
<dbReference type="InterPro" id="IPR020784">
    <property type="entry name" value="Ribosomal_uL11_N"/>
</dbReference>
<dbReference type="EMBL" id="AB996604">
    <property type="protein sequence ID" value="BAS01954.1"/>
    <property type="molecule type" value="Genomic_DNA"/>
</dbReference>
<proteinExistence type="inferred from homology"/>
<dbReference type="SUPFAM" id="SSF54747">
    <property type="entry name" value="Ribosomal L11/L12e N-terminal domain"/>
    <property type="match status" value="1"/>
</dbReference>
<dbReference type="PANTHER" id="PTHR11661">
    <property type="entry name" value="60S RIBOSOMAL PROTEIN L12"/>
    <property type="match status" value="1"/>
</dbReference>
<evidence type="ECO:0000259" key="6">
    <source>
        <dbReference type="Pfam" id="PF03946"/>
    </source>
</evidence>
<evidence type="ECO:0000256" key="2">
    <source>
        <dbReference type="ARBA" id="ARBA00022980"/>
    </source>
</evidence>
<dbReference type="Gene3D" id="1.10.10.250">
    <property type="entry name" value="Ribosomal protein L11, C-terminal domain"/>
    <property type="match status" value="1"/>
</dbReference>
<dbReference type="InterPro" id="IPR036769">
    <property type="entry name" value="Ribosomal_uL11_C_sf"/>
</dbReference>
<geneLocation type="nucleomorph" evidence="7"/>
<keyword evidence="3 4" id="KW-0687">Ribonucleoprotein</keyword>
<keyword evidence="7" id="KW-0542">Nucleomorph</keyword>
<dbReference type="SUPFAM" id="SSF46906">
    <property type="entry name" value="Ribosomal protein L11, C-terminal domain"/>
    <property type="match status" value="1"/>
</dbReference>
<dbReference type="Pfam" id="PF03946">
    <property type="entry name" value="Ribosomal_L11_N"/>
    <property type="match status" value="1"/>
</dbReference>
<dbReference type="InterPro" id="IPR036796">
    <property type="entry name" value="Ribosomal_uL11_N_sf"/>
</dbReference>
<evidence type="ECO:0000256" key="1">
    <source>
        <dbReference type="ARBA" id="ARBA00010537"/>
    </source>
</evidence>
<organism evidence="7">
    <name type="scientific">Amorphochlora amoebiformis</name>
    <dbReference type="NCBI Taxonomy" id="1561963"/>
    <lineage>
        <taxon>Eukaryota</taxon>
        <taxon>Sar</taxon>
        <taxon>Rhizaria</taxon>
        <taxon>Cercozoa</taxon>
        <taxon>Chlorarachniophyceae</taxon>
        <taxon>Amorphochlora</taxon>
    </lineage>
</organism>
<dbReference type="GO" id="GO:0003735">
    <property type="term" value="F:structural constituent of ribosome"/>
    <property type="evidence" value="ECO:0007669"/>
    <property type="project" value="InterPro"/>
</dbReference>
<dbReference type="Pfam" id="PF00298">
    <property type="entry name" value="Ribosomal_L11"/>
    <property type="match status" value="1"/>
</dbReference>
<sequence length="148" mass="16985">MKYFPKKQIIKVKTIGGELPSPMTLAPKLGPYGLSNKKISEDIAKKTSKNWKNILVMVYILAYKKSLVIRIKPYCSSLIKREVLKNQMEKNSNFNSINLNQLIKISKIIYKRSYAKTFIGCVKEVLGTCGSIKVLVENYKFKQFTKKV</sequence>
<dbReference type="Gene3D" id="3.30.1550.10">
    <property type="entry name" value="Ribosomal protein L11/L12, N-terminal domain"/>
    <property type="match status" value="1"/>
</dbReference>
<evidence type="ECO:0000313" key="7">
    <source>
        <dbReference type="EMBL" id="BAS01954.1"/>
    </source>
</evidence>
<dbReference type="PANTHER" id="PTHR11661:SF2">
    <property type="entry name" value="LARGE RIBOSOMAL SUBUNIT PROTEIN UL11"/>
    <property type="match status" value="1"/>
</dbReference>
<dbReference type="GO" id="GO:0006412">
    <property type="term" value="P:translation"/>
    <property type="evidence" value="ECO:0007669"/>
    <property type="project" value="InterPro"/>
</dbReference>
<dbReference type="HAMAP" id="MF_00736">
    <property type="entry name" value="Ribosomal_uL11"/>
    <property type="match status" value="1"/>
</dbReference>
<accession>A0A0H5BR24</accession>
<dbReference type="GO" id="GO:0070180">
    <property type="term" value="F:large ribosomal subunit rRNA binding"/>
    <property type="evidence" value="ECO:0007669"/>
    <property type="project" value="TreeGrafter"/>
</dbReference>
<dbReference type="AlphaFoldDB" id="A0A0H5BR24"/>
<reference evidence="7" key="1">
    <citation type="journal article" date="2015" name="Genome Biol. Evol.">
        <title>Nucleomorph Genome Sequences of Two Chlorarachniophytes, Amorphochlora amoebiformis and Lotharella vacuolata.</title>
        <authorList>
            <person name="Suzuki S."/>
            <person name="Shirato S."/>
            <person name="Hirakawa Y."/>
            <person name="Ishida K."/>
        </authorList>
    </citation>
    <scope>NUCLEOTIDE SEQUENCE</scope>
    <source>
        <strain evidence="7">CCMP2058</strain>
    </source>
</reference>
<dbReference type="SMART" id="SM00649">
    <property type="entry name" value="RL11"/>
    <property type="match status" value="1"/>
</dbReference>
<protein>
    <submittedName>
        <fullName evidence="7">Ribosomal protein L2</fullName>
    </submittedName>
</protein>
<comment type="similarity">
    <text evidence="1 4">Belongs to the universal ribosomal protein uL11 family.</text>
</comment>